<protein>
    <submittedName>
        <fullName evidence="4">CsbD family protein</fullName>
    </submittedName>
</protein>
<dbReference type="Proteomes" id="UP000289946">
    <property type="component" value="Unassembled WGS sequence"/>
</dbReference>
<evidence type="ECO:0000256" key="2">
    <source>
        <dbReference type="SAM" id="Phobius"/>
    </source>
</evidence>
<feature type="domain" description="CsbD-like" evidence="3">
    <location>
        <begin position="4"/>
        <end position="55"/>
    </location>
</feature>
<name>A0A4Q0SMB3_9BRAD</name>
<evidence type="ECO:0000259" key="3">
    <source>
        <dbReference type="Pfam" id="PF05532"/>
    </source>
</evidence>
<dbReference type="EMBL" id="LBJM01000046">
    <property type="protein sequence ID" value="RXH39890.1"/>
    <property type="molecule type" value="Genomic_DNA"/>
</dbReference>
<feature type="transmembrane region" description="Helical" evidence="2">
    <location>
        <begin position="92"/>
        <end position="109"/>
    </location>
</feature>
<dbReference type="Gene3D" id="1.10.1470.10">
    <property type="entry name" value="YjbJ"/>
    <property type="match status" value="1"/>
</dbReference>
<comment type="caution">
    <text evidence="6">The sequence shown here is derived from an EMBL/GenBank/DDBJ whole genome shotgun (WGS) entry which is preliminary data.</text>
</comment>
<evidence type="ECO:0000313" key="8">
    <source>
        <dbReference type="Proteomes" id="UP000290174"/>
    </source>
</evidence>
<reference evidence="6 9" key="1">
    <citation type="submission" date="2015-04" db="EMBL/GenBank/DDBJ databases">
        <title>Comparative genomics of rhizobia nodulating Arachis hypogaea in China.</title>
        <authorList>
            <person name="Li Y."/>
        </authorList>
    </citation>
    <scope>NUCLEOTIDE SEQUENCE [LARGE SCALE GENOMIC DNA]</scope>
    <source>
        <strain evidence="6 9">CCBAU 51787</strain>
    </source>
</reference>
<evidence type="ECO:0000313" key="9">
    <source>
        <dbReference type="Proteomes" id="UP000290565"/>
    </source>
</evidence>
<evidence type="ECO:0000313" key="5">
    <source>
        <dbReference type="EMBL" id="RXH01404.1"/>
    </source>
</evidence>
<dbReference type="EMBL" id="RKMK01000004">
    <property type="protein sequence ID" value="RXH01404.1"/>
    <property type="molecule type" value="Genomic_DNA"/>
</dbReference>
<evidence type="ECO:0000256" key="1">
    <source>
        <dbReference type="ARBA" id="ARBA00009129"/>
    </source>
</evidence>
<dbReference type="PANTHER" id="PTHR34977:SF1">
    <property type="entry name" value="UPF0337 PROTEIN YJBJ"/>
    <property type="match status" value="1"/>
</dbReference>
<organism evidence="6 9">
    <name type="scientific">Bradyrhizobium zhanjiangense</name>
    <dbReference type="NCBI Taxonomy" id="1325107"/>
    <lineage>
        <taxon>Bacteria</taxon>
        <taxon>Pseudomonadati</taxon>
        <taxon>Pseudomonadota</taxon>
        <taxon>Alphaproteobacteria</taxon>
        <taxon>Hyphomicrobiales</taxon>
        <taxon>Nitrobacteraceae</taxon>
        <taxon>Bradyrhizobium</taxon>
    </lineage>
</organism>
<dbReference type="SUPFAM" id="SSF69047">
    <property type="entry name" value="Hypothetical protein YjbJ"/>
    <property type="match status" value="1"/>
</dbReference>
<dbReference type="Pfam" id="PF05532">
    <property type="entry name" value="CsbD"/>
    <property type="match status" value="1"/>
</dbReference>
<dbReference type="RefSeq" id="WP_091881369.1">
    <property type="nucleotide sequence ID" value="NZ_CP022221.1"/>
</dbReference>
<accession>A0A4Q0SMB3</accession>
<sequence length="124" mass="12917">MDADRIIGSAKEMAGGVEGTVGEMAGDAKTQASGKAREAAGTVQNLYGQAKDAAREAADTATSYAKDAYEASGDTFRDGSQAIARKVHDNPLGALLIAGGIGFALALLMSRPARRPPPRWRYYG</sequence>
<accession>A0A4Q0QV89</accession>
<keyword evidence="7" id="KW-1185">Reference proteome</keyword>
<dbReference type="AlphaFoldDB" id="A0A4Q0SMB3"/>
<comment type="similarity">
    <text evidence="1">Belongs to the UPF0337 (CsbD) family.</text>
</comment>
<dbReference type="InterPro" id="IPR008462">
    <property type="entry name" value="CsbD"/>
</dbReference>
<dbReference type="Proteomes" id="UP000290565">
    <property type="component" value="Unassembled WGS sequence"/>
</dbReference>
<dbReference type="InterPro" id="IPR050423">
    <property type="entry name" value="UPF0337_stress_rsp"/>
</dbReference>
<evidence type="ECO:0000313" key="6">
    <source>
        <dbReference type="EMBL" id="RXH39890.1"/>
    </source>
</evidence>
<keyword evidence="2" id="KW-0812">Transmembrane</keyword>
<evidence type="ECO:0000313" key="4">
    <source>
        <dbReference type="EMBL" id="RXG94153.1"/>
    </source>
</evidence>
<keyword evidence="2" id="KW-1133">Transmembrane helix</keyword>
<dbReference type="EMBL" id="RDRA01000009">
    <property type="protein sequence ID" value="RXG94153.1"/>
    <property type="molecule type" value="Genomic_DNA"/>
</dbReference>
<dbReference type="Proteomes" id="UP000290174">
    <property type="component" value="Unassembled WGS sequence"/>
</dbReference>
<dbReference type="PANTHER" id="PTHR34977">
    <property type="entry name" value="UPF0337 PROTEIN YJBJ"/>
    <property type="match status" value="1"/>
</dbReference>
<proteinExistence type="inferred from homology"/>
<reference evidence="4 7" key="2">
    <citation type="submission" date="2018-10" db="EMBL/GenBank/DDBJ databases">
        <title>Bradyrhizobium sp. nov., isolated from effective nodules of peanut in China.</title>
        <authorList>
            <person name="Li Y."/>
        </authorList>
    </citation>
    <scope>NUCLEOTIDE SEQUENCE [LARGE SCALE GENOMIC DNA]</scope>
    <source>
        <strain evidence="5 8">CCBAU 51770</strain>
        <strain evidence="4 7">CCBAU 51781</strain>
    </source>
</reference>
<keyword evidence="2" id="KW-0472">Membrane</keyword>
<dbReference type="InterPro" id="IPR036629">
    <property type="entry name" value="YjbJ_sf"/>
</dbReference>
<gene>
    <name evidence="5" type="ORF">EAS61_06770</name>
    <name evidence="4" type="ORF">EAS62_16765</name>
    <name evidence="6" type="ORF">XH94_16015</name>
</gene>
<evidence type="ECO:0000313" key="7">
    <source>
        <dbReference type="Proteomes" id="UP000289946"/>
    </source>
</evidence>